<dbReference type="Pfam" id="PF00069">
    <property type="entry name" value="Pkinase"/>
    <property type="match status" value="1"/>
</dbReference>
<dbReference type="PANTHER" id="PTHR24361:SF613">
    <property type="entry name" value="NUCLEAR RECEPTOR-BINDING PROTEIN-RELATED"/>
    <property type="match status" value="1"/>
</dbReference>
<feature type="binding site" evidence="1">
    <location>
        <position position="46"/>
    </location>
    <ligand>
        <name>ATP</name>
        <dbReference type="ChEBI" id="CHEBI:30616"/>
    </ligand>
</feature>
<dbReference type="PROSITE" id="PS00107">
    <property type="entry name" value="PROTEIN_KINASE_ATP"/>
    <property type="match status" value="1"/>
</dbReference>
<evidence type="ECO:0000256" key="1">
    <source>
        <dbReference type="PROSITE-ProRule" id="PRU10141"/>
    </source>
</evidence>
<gene>
    <name evidence="3" type="ORF">PMZ80_001961</name>
</gene>
<comment type="caution">
    <text evidence="3">The sequence shown here is derived from an EMBL/GenBank/DDBJ whole genome shotgun (WGS) entry which is preliminary data.</text>
</comment>
<dbReference type="Gene3D" id="3.30.200.20">
    <property type="entry name" value="Phosphorylase Kinase, domain 1"/>
    <property type="match status" value="1"/>
</dbReference>
<dbReference type="PANTHER" id="PTHR24361">
    <property type="entry name" value="MITOGEN-ACTIVATED KINASE KINASE KINASE"/>
    <property type="match status" value="1"/>
</dbReference>
<dbReference type="EMBL" id="JAVHJV010000002">
    <property type="protein sequence ID" value="KAK5944761.1"/>
    <property type="molecule type" value="Genomic_DNA"/>
</dbReference>
<evidence type="ECO:0000313" key="4">
    <source>
        <dbReference type="Proteomes" id="UP001334248"/>
    </source>
</evidence>
<keyword evidence="1" id="KW-0067">ATP-binding</keyword>
<dbReference type="SMART" id="SM00220">
    <property type="entry name" value="S_TKc"/>
    <property type="match status" value="1"/>
</dbReference>
<dbReference type="SUPFAM" id="SSF56112">
    <property type="entry name" value="Protein kinase-like (PK-like)"/>
    <property type="match status" value="1"/>
</dbReference>
<protein>
    <recommendedName>
        <fullName evidence="2">Protein kinase domain-containing protein</fullName>
    </recommendedName>
</protein>
<keyword evidence="1" id="KW-0547">Nucleotide-binding</keyword>
<organism evidence="3 4">
    <name type="scientific">Knufia obscura</name>
    <dbReference type="NCBI Taxonomy" id="1635080"/>
    <lineage>
        <taxon>Eukaryota</taxon>
        <taxon>Fungi</taxon>
        <taxon>Dikarya</taxon>
        <taxon>Ascomycota</taxon>
        <taxon>Pezizomycotina</taxon>
        <taxon>Eurotiomycetes</taxon>
        <taxon>Chaetothyriomycetidae</taxon>
        <taxon>Chaetothyriales</taxon>
        <taxon>Trichomeriaceae</taxon>
        <taxon>Knufia</taxon>
    </lineage>
</organism>
<dbReference type="InterPro" id="IPR017441">
    <property type="entry name" value="Protein_kinase_ATP_BS"/>
</dbReference>
<dbReference type="Proteomes" id="UP001334248">
    <property type="component" value="Unassembled WGS sequence"/>
</dbReference>
<dbReference type="PROSITE" id="PS50011">
    <property type="entry name" value="PROTEIN_KINASE_DOM"/>
    <property type="match status" value="1"/>
</dbReference>
<evidence type="ECO:0000313" key="3">
    <source>
        <dbReference type="EMBL" id="KAK5944761.1"/>
    </source>
</evidence>
<dbReference type="GeneID" id="89995410"/>
<dbReference type="InterPro" id="IPR000719">
    <property type="entry name" value="Prot_kinase_dom"/>
</dbReference>
<dbReference type="InterPro" id="IPR011009">
    <property type="entry name" value="Kinase-like_dom_sf"/>
</dbReference>
<proteinExistence type="predicted"/>
<dbReference type="Gene3D" id="1.10.510.10">
    <property type="entry name" value="Transferase(Phosphotransferase) domain 1"/>
    <property type="match status" value="1"/>
</dbReference>
<feature type="domain" description="Protein kinase" evidence="2">
    <location>
        <begin position="17"/>
        <end position="353"/>
    </location>
</feature>
<reference evidence="3 4" key="1">
    <citation type="journal article" date="2023" name="Res Sq">
        <title>Genomic and morphological characterization of Knufia obscura isolated from the Mars 2020 spacecraft assembly facility.</title>
        <authorList>
            <person name="Chander A.M."/>
            <person name="Teixeira M.M."/>
            <person name="Singh N.K."/>
            <person name="Williams M.P."/>
            <person name="Parker C.W."/>
            <person name="Leo P."/>
            <person name="Stajich J.E."/>
            <person name="Torok T."/>
            <person name="Tighe S."/>
            <person name="Mason C.E."/>
            <person name="Venkateswaran K."/>
        </authorList>
    </citation>
    <scope>NUCLEOTIDE SEQUENCE [LARGE SCALE GENOMIC DNA]</scope>
    <source>
        <strain evidence="3 4">CCFEE 5817</strain>
    </source>
</reference>
<accession>A0ABR0RVX3</accession>
<dbReference type="InterPro" id="IPR053235">
    <property type="entry name" value="Ser_Thr_kinase"/>
</dbReference>
<dbReference type="RefSeq" id="XP_064732851.1">
    <property type="nucleotide sequence ID" value="XM_064870398.1"/>
</dbReference>
<keyword evidence="4" id="KW-1185">Reference proteome</keyword>
<sequence length="353" mass="40279">MLPESQNAVFFNEGHGYLFVKTLGQGQFGCASLVRSLHNGRLYVRKEELRLSEVYSDHQARTQPSREAQLALKVKDIQNVYKLKGWVRHFSSAESKALEVSYWSLCNLGSMNGVYDAARKYGHRLPEPLLCQWLGSMLKTTIQVQQAGIIHRDGHEGNWLLHAENGRVKVILGDFGCAKLREECTQQQWLSGCRSDFANILQIMCLLCGFTDKGTPISMSQVSSYRRERYSCGFMQVLDVLEAIVQTRPRSTTYLHEQISHCIAMLAQVNRPVDLAGLSYLRPTVPKLEFAPYEQARGVIAKNRASFKNWNIATVSSEYPGRASSIKVLGMPREFHDKYYRKEWGSIYQKFEH</sequence>
<name>A0ABR0RVX3_9EURO</name>
<evidence type="ECO:0000259" key="2">
    <source>
        <dbReference type="PROSITE" id="PS50011"/>
    </source>
</evidence>